<keyword evidence="1" id="KW-0732">Signal</keyword>
<dbReference type="Proteomes" id="UP000886520">
    <property type="component" value="Chromosome 16"/>
</dbReference>
<accession>A0A9D4ZBW3</accession>
<reference evidence="2" key="1">
    <citation type="submission" date="2021-01" db="EMBL/GenBank/DDBJ databases">
        <title>Adiantum capillus-veneris genome.</title>
        <authorList>
            <person name="Fang Y."/>
            <person name="Liao Q."/>
        </authorList>
    </citation>
    <scope>NUCLEOTIDE SEQUENCE</scope>
    <source>
        <strain evidence="2">H3</strain>
        <tissue evidence="2">Leaf</tissue>
    </source>
</reference>
<dbReference type="EMBL" id="JABFUD020000016">
    <property type="protein sequence ID" value="KAI5067915.1"/>
    <property type="molecule type" value="Genomic_DNA"/>
</dbReference>
<name>A0A9D4ZBW3_ADICA</name>
<organism evidence="2 3">
    <name type="scientific">Adiantum capillus-veneris</name>
    <name type="common">Maidenhair fern</name>
    <dbReference type="NCBI Taxonomy" id="13818"/>
    <lineage>
        <taxon>Eukaryota</taxon>
        <taxon>Viridiplantae</taxon>
        <taxon>Streptophyta</taxon>
        <taxon>Embryophyta</taxon>
        <taxon>Tracheophyta</taxon>
        <taxon>Polypodiopsida</taxon>
        <taxon>Polypodiidae</taxon>
        <taxon>Polypodiales</taxon>
        <taxon>Pteridineae</taxon>
        <taxon>Pteridaceae</taxon>
        <taxon>Vittarioideae</taxon>
        <taxon>Adiantum</taxon>
    </lineage>
</organism>
<dbReference type="OrthoDB" id="10393155at2759"/>
<proteinExistence type="predicted"/>
<protein>
    <submittedName>
        <fullName evidence="2">Uncharacterized protein</fullName>
    </submittedName>
</protein>
<evidence type="ECO:0000313" key="2">
    <source>
        <dbReference type="EMBL" id="KAI5067915.1"/>
    </source>
</evidence>
<dbReference type="AlphaFoldDB" id="A0A9D4ZBW3"/>
<evidence type="ECO:0000256" key="1">
    <source>
        <dbReference type="SAM" id="SignalP"/>
    </source>
</evidence>
<feature type="chain" id="PRO_5039681495" evidence="1">
    <location>
        <begin position="23"/>
        <end position="83"/>
    </location>
</feature>
<feature type="signal peptide" evidence="1">
    <location>
        <begin position="1"/>
        <end position="22"/>
    </location>
</feature>
<evidence type="ECO:0000313" key="3">
    <source>
        <dbReference type="Proteomes" id="UP000886520"/>
    </source>
</evidence>
<comment type="caution">
    <text evidence="2">The sequence shown here is derived from an EMBL/GenBank/DDBJ whole genome shotgun (WGS) entry which is preliminary data.</text>
</comment>
<gene>
    <name evidence="2" type="ORF">GOP47_0016260</name>
</gene>
<sequence>MEQSRAFMEAVLALFFSEDALVLEMGCGTSPVLKACQATWRACFSFDSNAGVVNLVVRTLVEAMRTATKGFSWRGKGSMRMMK</sequence>
<keyword evidence="3" id="KW-1185">Reference proteome</keyword>